<dbReference type="AlphaFoldDB" id="A0A9P0B0U8"/>
<name>A0A9P0B0U8_BRAAE</name>
<organism evidence="1 2">
    <name type="scientific">Brassicogethes aeneus</name>
    <name type="common">Rape pollen beetle</name>
    <name type="synonym">Meligethes aeneus</name>
    <dbReference type="NCBI Taxonomy" id="1431903"/>
    <lineage>
        <taxon>Eukaryota</taxon>
        <taxon>Metazoa</taxon>
        <taxon>Ecdysozoa</taxon>
        <taxon>Arthropoda</taxon>
        <taxon>Hexapoda</taxon>
        <taxon>Insecta</taxon>
        <taxon>Pterygota</taxon>
        <taxon>Neoptera</taxon>
        <taxon>Endopterygota</taxon>
        <taxon>Coleoptera</taxon>
        <taxon>Polyphaga</taxon>
        <taxon>Cucujiformia</taxon>
        <taxon>Nitidulidae</taxon>
        <taxon>Meligethinae</taxon>
        <taxon>Brassicogethes</taxon>
    </lineage>
</organism>
<gene>
    <name evidence="1" type="ORF">MELIAE_LOCUS4674</name>
</gene>
<keyword evidence="2" id="KW-1185">Reference proteome</keyword>
<dbReference type="OrthoDB" id="6782371at2759"/>
<evidence type="ECO:0000313" key="2">
    <source>
        <dbReference type="Proteomes" id="UP001154078"/>
    </source>
</evidence>
<protein>
    <submittedName>
        <fullName evidence="1">Uncharacterized protein</fullName>
    </submittedName>
</protein>
<dbReference type="EMBL" id="OV121134">
    <property type="protein sequence ID" value="CAH0552461.1"/>
    <property type="molecule type" value="Genomic_DNA"/>
</dbReference>
<dbReference type="Proteomes" id="UP001154078">
    <property type="component" value="Chromosome 3"/>
</dbReference>
<evidence type="ECO:0000313" key="1">
    <source>
        <dbReference type="EMBL" id="CAH0552461.1"/>
    </source>
</evidence>
<sequence length="141" mass="16783">MVKKHIDEGKSKSASVILTCKKTGISKSTIWFTIKQMKHDGKASQYDKLSGEQKKRLRKVVHNFFINNEIPNLSKIYQTVKDDNLPPISWTNLWRILRKLGFKYEKRGRNHLLVEKSKIVIWRKKYIDNIKRHLMRGYQLD</sequence>
<accession>A0A9P0B0U8</accession>
<reference evidence="1" key="1">
    <citation type="submission" date="2021-12" db="EMBL/GenBank/DDBJ databases">
        <authorList>
            <person name="King R."/>
        </authorList>
    </citation>
    <scope>NUCLEOTIDE SEQUENCE</scope>
</reference>
<proteinExistence type="predicted"/>